<sequence length="274" mass="32967">MKYLFNFFFIFMINNHIYSQKYKVIYELTYRTDSTKNVVSRKNILLQINDNISKFYSYDFYKRDSIYNENIKLGKEAYKSMFDSNFFIINDKKNSTITKFYNFPPNSNIYKLTEIKNKFNWKILKETKKIGKYQCQKATLTYKGRDWIAWFTSDVSLNFGPYLFDGLPGAILYLEDSKQNYLFEFKSIKKYYTNNNTGNDFVAIKISKKEYVKISLDYYNDPYREMRNDGEMIENSIGELDKPNINQMTKEKQEFIRRNNNPIEISEVIKYPVK</sequence>
<dbReference type="RefSeq" id="WP_263001065.1">
    <property type="nucleotide sequence ID" value="NZ_JAOTEM010000001.1"/>
</dbReference>
<accession>A0ABT2W3I3</accession>
<reference evidence="2" key="1">
    <citation type="submission" date="2023-07" db="EMBL/GenBank/DDBJ databases">
        <title>Chryseobacterium sp. strain PBS4-4 Genome sequencing and assembly.</title>
        <authorList>
            <person name="Jung Y."/>
        </authorList>
    </citation>
    <scope>NUCLEOTIDE SEQUENCE [LARGE SCALE GENOMIC DNA]</scope>
    <source>
        <strain evidence="2">PBS4-4</strain>
    </source>
</reference>
<organism evidence="1 2">
    <name type="scientific">Chryseobacterium edaphi</name>
    <dbReference type="NCBI Taxonomy" id="2976532"/>
    <lineage>
        <taxon>Bacteria</taxon>
        <taxon>Pseudomonadati</taxon>
        <taxon>Bacteroidota</taxon>
        <taxon>Flavobacteriia</taxon>
        <taxon>Flavobacteriales</taxon>
        <taxon>Weeksellaceae</taxon>
        <taxon>Chryseobacterium group</taxon>
        <taxon>Chryseobacterium</taxon>
    </lineage>
</organism>
<keyword evidence="2" id="KW-1185">Reference proteome</keyword>
<comment type="caution">
    <text evidence="1">The sequence shown here is derived from an EMBL/GenBank/DDBJ whole genome shotgun (WGS) entry which is preliminary data.</text>
</comment>
<evidence type="ECO:0000313" key="2">
    <source>
        <dbReference type="Proteomes" id="UP001208649"/>
    </source>
</evidence>
<name>A0ABT2W3I3_9FLAO</name>
<dbReference type="EMBL" id="JAOTEM010000001">
    <property type="protein sequence ID" value="MCU7615797.1"/>
    <property type="molecule type" value="Genomic_DNA"/>
</dbReference>
<evidence type="ECO:0000313" key="1">
    <source>
        <dbReference type="EMBL" id="MCU7615797.1"/>
    </source>
</evidence>
<dbReference type="InterPro" id="IPR005901">
    <property type="entry name" value="GLPGLI"/>
</dbReference>
<dbReference type="Proteomes" id="UP001208649">
    <property type="component" value="Unassembled WGS sequence"/>
</dbReference>
<proteinExistence type="predicted"/>
<protein>
    <submittedName>
        <fullName evidence="1">GLPGLI family protein</fullName>
    </submittedName>
</protein>
<dbReference type="NCBIfam" id="TIGR01200">
    <property type="entry name" value="GLPGLI"/>
    <property type="match status" value="1"/>
</dbReference>
<gene>
    <name evidence="1" type="ORF">NZ698_01185</name>
</gene>